<proteinExistence type="inferred from homology"/>
<keyword evidence="3" id="KW-0143">Chaperone</keyword>
<dbReference type="InterPro" id="IPR016565">
    <property type="entry name" value="Proteasome_assmbl_chp_1"/>
</dbReference>
<evidence type="ECO:0000256" key="3">
    <source>
        <dbReference type="ARBA" id="ARBA00023186"/>
    </source>
</evidence>
<dbReference type="Proteomes" id="UP000030762">
    <property type="component" value="Unassembled WGS sequence"/>
</dbReference>
<accession>T0R4N9</accession>
<dbReference type="GO" id="GO:0005783">
    <property type="term" value="C:endoplasmic reticulum"/>
    <property type="evidence" value="ECO:0007669"/>
    <property type="project" value="InterPro"/>
</dbReference>
<reference evidence="4 5" key="1">
    <citation type="submission" date="2012-04" db="EMBL/GenBank/DDBJ databases">
        <title>The Genome Sequence of Saprolegnia declina VS20.</title>
        <authorList>
            <consortium name="The Broad Institute Genome Sequencing Platform"/>
            <person name="Russ C."/>
            <person name="Nusbaum C."/>
            <person name="Tyler B."/>
            <person name="van West P."/>
            <person name="Dieguez-Uribeondo J."/>
            <person name="de Bruijn I."/>
            <person name="Tripathy S."/>
            <person name="Jiang R."/>
            <person name="Young S.K."/>
            <person name="Zeng Q."/>
            <person name="Gargeya S."/>
            <person name="Fitzgerald M."/>
            <person name="Haas B."/>
            <person name="Abouelleil A."/>
            <person name="Alvarado L."/>
            <person name="Arachchi H.M."/>
            <person name="Berlin A."/>
            <person name="Chapman S.B."/>
            <person name="Goldberg J."/>
            <person name="Griggs A."/>
            <person name="Gujja S."/>
            <person name="Hansen M."/>
            <person name="Howarth C."/>
            <person name="Imamovic A."/>
            <person name="Larimer J."/>
            <person name="McCowen C."/>
            <person name="Montmayeur A."/>
            <person name="Murphy C."/>
            <person name="Neiman D."/>
            <person name="Pearson M."/>
            <person name="Priest M."/>
            <person name="Roberts A."/>
            <person name="Saif S."/>
            <person name="Shea T."/>
            <person name="Sisk P."/>
            <person name="Sykes S."/>
            <person name="Wortman J."/>
            <person name="Nusbaum C."/>
            <person name="Birren B."/>
        </authorList>
    </citation>
    <scope>NUCLEOTIDE SEQUENCE [LARGE SCALE GENOMIC DNA]</scope>
    <source>
        <strain evidence="4 5">VS20</strain>
    </source>
</reference>
<dbReference type="eggNOG" id="ENOG502S2EK">
    <property type="taxonomic scope" value="Eukaryota"/>
</dbReference>
<dbReference type="GO" id="GO:0080129">
    <property type="term" value="P:proteasome core complex assembly"/>
    <property type="evidence" value="ECO:0007669"/>
    <property type="project" value="TreeGrafter"/>
</dbReference>
<dbReference type="PANTHER" id="PTHR15069:SF1">
    <property type="entry name" value="PROTEASOME ASSEMBLY CHAPERONE 1"/>
    <property type="match status" value="1"/>
</dbReference>
<keyword evidence="5" id="KW-1185">Reference proteome</keyword>
<evidence type="ECO:0000313" key="4">
    <source>
        <dbReference type="EMBL" id="EQC27043.1"/>
    </source>
</evidence>
<dbReference type="OrthoDB" id="17536at2759"/>
<dbReference type="GeneID" id="19955884"/>
<sequence>MALQLRYPEEADFHSRTFIDDEEAPAPTLADAIFRWSPSVRADLARRSETCLTPARLIVATGAEATAFGKTISQDAPVLGTLVLSTTPIAHTTFGAGPAAVCALLALTPETLLLLAPLEVAEHDVWTFVDALFAHVAPQEVVSLSALMSVTYDATLHDGCVLYQLASSSSSPLSDVPMLSAPRFVTGIPAALLTHCTLRRRRAAVFVSLQHPTTSLLESTRCFGPLQTHLGLMSVTSTKRVDDATTKSFESLYI</sequence>
<comment type="similarity">
    <text evidence="1">Belongs to the PSMG1 family.</text>
</comment>
<dbReference type="GO" id="GO:0070628">
    <property type="term" value="F:proteasome binding"/>
    <property type="evidence" value="ECO:0007669"/>
    <property type="project" value="TreeGrafter"/>
</dbReference>
<dbReference type="STRING" id="1156394.T0R4N9"/>
<protein>
    <recommendedName>
        <fullName evidence="2">Proteasome assembly chaperone 1</fullName>
    </recommendedName>
</protein>
<dbReference type="AlphaFoldDB" id="T0R4N9"/>
<evidence type="ECO:0000256" key="1">
    <source>
        <dbReference type="ARBA" id="ARBA00005261"/>
    </source>
</evidence>
<organism evidence="4 5">
    <name type="scientific">Saprolegnia diclina (strain VS20)</name>
    <dbReference type="NCBI Taxonomy" id="1156394"/>
    <lineage>
        <taxon>Eukaryota</taxon>
        <taxon>Sar</taxon>
        <taxon>Stramenopiles</taxon>
        <taxon>Oomycota</taxon>
        <taxon>Saprolegniomycetes</taxon>
        <taxon>Saprolegniales</taxon>
        <taxon>Saprolegniaceae</taxon>
        <taxon>Saprolegnia</taxon>
    </lineage>
</organism>
<dbReference type="RefSeq" id="XP_008619543.1">
    <property type="nucleotide sequence ID" value="XM_008621321.1"/>
</dbReference>
<dbReference type="OMA" id="FRWSPSV"/>
<gene>
    <name evidence="4" type="ORF">SDRG_15157</name>
</gene>
<dbReference type="PANTHER" id="PTHR15069">
    <property type="entry name" value="PROTEASOME ASSEMBLY CHAPERONE 1"/>
    <property type="match status" value="1"/>
</dbReference>
<evidence type="ECO:0000256" key="2">
    <source>
        <dbReference type="ARBA" id="ARBA00019180"/>
    </source>
</evidence>
<name>T0R4N9_SAPDV</name>
<dbReference type="EMBL" id="JH767216">
    <property type="protein sequence ID" value="EQC27043.1"/>
    <property type="molecule type" value="Genomic_DNA"/>
</dbReference>
<dbReference type="InParanoid" id="T0R4N9"/>
<dbReference type="VEuPathDB" id="FungiDB:SDRG_15157"/>
<evidence type="ECO:0000313" key="5">
    <source>
        <dbReference type="Proteomes" id="UP000030762"/>
    </source>
</evidence>